<keyword evidence="2" id="KW-1185">Reference proteome</keyword>
<dbReference type="PROSITE" id="PS51257">
    <property type="entry name" value="PROKAR_LIPOPROTEIN"/>
    <property type="match status" value="1"/>
</dbReference>
<evidence type="ECO:0000313" key="2">
    <source>
        <dbReference type="Proteomes" id="UP001501496"/>
    </source>
</evidence>
<reference evidence="2" key="1">
    <citation type="journal article" date="2019" name="Int. J. Syst. Evol. Microbiol.">
        <title>The Global Catalogue of Microorganisms (GCM) 10K type strain sequencing project: providing services to taxonomists for standard genome sequencing and annotation.</title>
        <authorList>
            <consortium name="The Broad Institute Genomics Platform"/>
            <consortium name="The Broad Institute Genome Sequencing Center for Infectious Disease"/>
            <person name="Wu L."/>
            <person name="Ma J."/>
        </authorList>
    </citation>
    <scope>NUCLEOTIDE SEQUENCE [LARGE SCALE GENOMIC DNA]</scope>
    <source>
        <strain evidence="2">JCM 17630</strain>
    </source>
</reference>
<sequence>MKKKLKLVMLLPFFAFIIFYSCQEEKIEITEPVESESLAPDAMLTTLISSTSKKDGSKDNIIDQASCLSVELPVTVIIKDIDIIINSEEDFKLIESIYDEFEDDEDTLDIIFPITIILSNHEEVVISNSQALDDLVAGCHDENEEDDDIECIDFQYPISFAIYNPDFQVINTITIENDRALYRFIKRVRNEEVFASLNFPVTMKLADGSLVEVNNNNALENVINEAKDNCDEDDDNNYHDDDFTKESLDTYLKLCPWVVYEFKRNEEDLGDTYKQYTIKFIDNNVLKMRSKEGELLTGSWSTRVTDNGALIKLEFDNLADFTLEWFVYDLGKESIKFFQVGGNKILLKKNCDVVVDYTKEYIENVLQECLWRVARLTVNGTENDKQYIGEPLKFLENSVVKLKVNGDLVDGTYQIESINNSFILQVTIDERPNLKLEWAITFLDDDLIKLANADNKLTLERHCVGEDQDLNDIETILTSSWGAGWDGDWIVTSYIDGDTQQKDEFQSYTLTFSETGSVNVYHNEVPNNVSYTGSWLAYRSADLFLGLNFKNNSPFNNLNHRWKINAVSQDRIELRDYNDNGTIERILVLEINNW</sequence>
<organism evidence="1 2">
    <name type="scientific">Postechiella marina</name>
    <dbReference type="NCBI Taxonomy" id="943941"/>
    <lineage>
        <taxon>Bacteria</taxon>
        <taxon>Pseudomonadati</taxon>
        <taxon>Bacteroidota</taxon>
        <taxon>Flavobacteriia</taxon>
        <taxon>Flavobacteriales</taxon>
        <taxon>Flavobacteriaceae</taxon>
        <taxon>Postechiella</taxon>
    </lineage>
</organism>
<dbReference type="EMBL" id="BAABCA010000004">
    <property type="protein sequence ID" value="GAA4236116.1"/>
    <property type="molecule type" value="Genomic_DNA"/>
</dbReference>
<dbReference type="RefSeq" id="WP_344788050.1">
    <property type="nucleotide sequence ID" value="NZ_BAABCA010000004.1"/>
</dbReference>
<gene>
    <name evidence="1" type="ORF">GCM10022291_19740</name>
</gene>
<dbReference type="Proteomes" id="UP001501496">
    <property type="component" value="Unassembled WGS sequence"/>
</dbReference>
<accession>A0ABP8C9J9</accession>
<comment type="caution">
    <text evidence="1">The sequence shown here is derived from an EMBL/GenBank/DDBJ whole genome shotgun (WGS) entry which is preliminary data.</text>
</comment>
<evidence type="ECO:0008006" key="3">
    <source>
        <dbReference type="Google" id="ProtNLM"/>
    </source>
</evidence>
<protein>
    <recommendedName>
        <fullName evidence="3">Lipoprotein</fullName>
    </recommendedName>
</protein>
<evidence type="ECO:0000313" key="1">
    <source>
        <dbReference type="EMBL" id="GAA4236116.1"/>
    </source>
</evidence>
<proteinExistence type="predicted"/>
<name>A0ABP8C9J9_9FLAO</name>